<feature type="compositionally biased region" description="Low complexity" evidence="1">
    <location>
        <begin position="562"/>
        <end position="577"/>
    </location>
</feature>
<feature type="compositionally biased region" description="Low complexity" evidence="1">
    <location>
        <begin position="82"/>
        <end position="102"/>
    </location>
</feature>
<feature type="compositionally biased region" description="Low complexity" evidence="1">
    <location>
        <begin position="255"/>
        <end position="272"/>
    </location>
</feature>
<evidence type="ECO:0000256" key="1">
    <source>
        <dbReference type="SAM" id="MobiDB-lite"/>
    </source>
</evidence>
<feature type="region of interest" description="Disordered" evidence="1">
    <location>
        <begin position="500"/>
        <end position="611"/>
    </location>
</feature>
<feature type="region of interest" description="Disordered" evidence="1">
    <location>
        <begin position="13"/>
        <end position="472"/>
    </location>
</feature>
<feature type="compositionally biased region" description="Polar residues" evidence="1">
    <location>
        <begin position="245"/>
        <end position="254"/>
    </location>
</feature>
<feature type="compositionally biased region" description="Low complexity" evidence="1">
    <location>
        <begin position="28"/>
        <end position="51"/>
    </location>
</feature>
<feature type="compositionally biased region" description="Low complexity" evidence="1">
    <location>
        <begin position="2283"/>
        <end position="2321"/>
    </location>
</feature>
<reference evidence="3 4" key="1">
    <citation type="submission" date="2016-02" db="EMBL/GenBank/DDBJ databases">
        <title>Genome analysis of coral dinoflagellate symbionts highlights evolutionary adaptations to a symbiotic lifestyle.</title>
        <authorList>
            <person name="Aranda M."/>
            <person name="Li Y."/>
            <person name="Liew Y.J."/>
            <person name="Baumgarten S."/>
            <person name="Simakov O."/>
            <person name="Wilson M."/>
            <person name="Piel J."/>
            <person name="Ashoor H."/>
            <person name="Bougouffa S."/>
            <person name="Bajic V.B."/>
            <person name="Ryu T."/>
            <person name="Ravasi T."/>
            <person name="Bayer T."/>
            <person name="Micklem G."/>
            <person name="Kim H."/>
            <person name="Bhak J."/>
            <person name="Lajeunesse T.C."/>
            <person name="Voolstra C.R."/>
        </authorList>
    </citation>
    <scope>NUCLEOTIDE SEQUENCE [LARGE SCALE GENOMIC DNA]</scope>
    <source>
        <strain evidence="3 4">CCMP2467</strain>
    </source>
</reference>
<comment type="caution">
    <text evidence="3">The sequence shown here is derived from an EMBL/GenBank/DDBJ whole genome shotgun (WGS) entry which is preliminary data.</text>
</comment>
<dbReference type="EMBL" id="LSRX01001551">
    <property type="protein sequence ID" value="OLP78868.1"/>
    <property type="molecule type" value="Genomic_DNA"/>
</dbReference>
<evidence type="ECO:0000256" key="2">
    <source>
        <dbReference type="SAM" id="SignalP"/>
    </source>
</evidence>
<feature type="compositionally biased region" description="Basic and acidic residues" evidence="1">
    <location>
        <begin position="2552"/>
        <end position="2578"/>
    </location>
</feature>
<dbReference type="Proteomes" id="UP000186817">
    <property type="component" value="Unassembled WGS sequence"/>
</dbReference>
<keyword evidence="4" id="KW-1185">Reference proteome</keyword>
<proteinExistence type="predicted"/>
<feature type="compositionally biased region" description="Basic residues" evidence="1">
    <location>
        <begin position="2235"/>
        <end position="2247"/>
    </location>
</feature>
<evidence type="ECO:0000313" key="3">
    <source>
        <dbReference type="EMBL" id="OLP78868.1"/>
    </source>
</evidence>
<feature type="region of interest" description="Disordered" evidence="1">
    <location>
        <begin position="2520"/>
        <end position="2587"/>
    </location>
</feature>
<feature type="compositionally biased region" description="Low complexity" evidence="1">
    <location>
        <begin position="601"/>
        <end position="610"/>
    </location>
</feature>
<feature type="region of interest" description="Disordered" evidence="1">
    <location>
        <begin position="2231"/>
        <end position="2335"/>
    </location>
</feature>
<sequence length="2849" mass="313760">MRWHLLVLLLATSWQSRASVQKPRATTPPRQQADPRGQQQQQTGGLHSQPQSQQAAGPLPPVEQPNLGANPDPPQGHIGTEPSTATQQQQQPQARQTPRSQPGCSTPNEAGPLPPPTRLARQPSPEPTCNRDSSSSSSSDEDDAGACPETNNPDSWGTWKPTEEEAPEDTDAVDTWPQHLQQPQGTTNQWGYTLSYYPPTRGAAAQPVAADSSGPPNSPATQATAQPIRNRWGRALAPLPDRNAETGNNQQPAHTQRSSSSGGATSSQSGQTHTHPQPHENPTAARQRPSQMGATRHGHSQSLDHDLPPWQQPSNMQGPPHKPDTQTHPQVQHTQQGGSHYPQNSDTQPPWQQPHTTQQAQDTPQGQQPDPTVQQPRTQQGGQPHTQQQQRQQPRQQQEAPAGWQRRPPTGVTPAQQPPQPTANDNQPGPHGGPLPQAAADAELEEADPGTGGPEERRPYHEGAGDQRMRGKRYKAAVQLYYKQKGWVKQDRQHWRDLGPAVGLHEEDSESEWTKVLAKERPRRWPQPSAPTPPTNWGDLLNRHPLPRDGDKQAAQQRPTSQEGQHQQPQQGAQDTGNTKQRQQRTEMGGSGEPSARRRAPTQTTAAAQAEENSMEGNFNHLFLSHGRGPRPVTAPPELPIGRGVTLHMRSGPYGIWAAVTTDTGATFAADYSAQPARSYTRARQTLRDDEPEPSAYIGVNTAFALFPWGDIQQGAPEKFLMWVTATGGHRDPDGAEMRPGDAYLLEWDRAEQRWRPGNLPRTGQPSHVGDRATQPAMGALPEEVALMLRRLRELAAWAAQQQLPMPLRYELESAMAVIGDCLQYARHQHTVQPGRGTKRKPENIVQDTKLKLLSICDEGEEDLNQHQIYEDLNVIKKMLKEGTEQFHRTTRGQGGTLLKQGEEGLQQALTAVTRAQSSTVEGDLDWCTSGWGAAVAVLLDEAQEAISENDELQFVHSSDVVGLSEGGQECPSRPADPHQCLDAILGDIRAALGFLTAGPHSQVLNVLAALAMWQSQRAAYMVETQSTEGGDEAPALPASVTADQKGDRWVPPVGAEQWSGSIPSSTDDHAADRSTDDGEPTEAELLQAMAEYERQQAEEDMENAAKEAGAASFSKGTGPPPSPQSELGVRSRMSLLQDVFARSELGQSLRAQVADATSDLRDVWMFTTYHTAEHLSRHARKWFFCRLVAAFPQAADMATSLAMYVPCPHALLTLEGKWPQCAFPRVLRGRHSAAWIHGRELLMANGIPEPDQQLVPAEVSRRTADWNLNPESLLSLGRNLQDLLSFTTPNAMAAATATANVHLLILHKMREQMLLQGALMSQTIYDLEQVVPICVDRCRAQSSDASSQRASTLFASVGPGYDFVLQGHSTMLVEELPEAWRHAQVLLCAQHEKEPDKEASSREFLQPRLQLLPGVPTAVGSGRASVPHKIRAVAHSQRLEVNSWGQVAVLMNSTFSLTGDLGTESRVCGWAGDLDMLMGKWISSEDGAEEEEPDVTPHYRLDFRKQIFVSGLLYNSHSMSRDLEAALQHWETYVTQLTHVCRLLQQPWSCQRLVRTCMQRAPRNAWIPEIEAFKGKVYSGRWGTTMDATRQLVPLLEVVRNLWDVNQFRSKAGGADADDGREGEAARQLSLEVVQQALSSDLFQAYSHAMLSIADAILHIQHWCEGCPCKHHSSTKMRNTCPMKTRRAPELAAGQLSTCLQSVFDVAHGGLLAHASLSKVRDEERQTVLVDFAAARQHIDLSLRVKLSHWQQLPYVLFGLGHASEAVQRSSAQRSLKLFDSACQTSQQDVSPSHHYLSVLLCSPGTASRRELETLAAGDATLEELPLLLPWASRFRFTPVAKGLRASAKRHVRAAPHAGPAHLAFESARPFLQEWLCKHADQNSLLTLGKACQQTKNLRYCLTCSGCWKHPFIQQLMQAQGSVRNLARKARHQCVEVLFHCDSHDHFRDIPEGLIVQQARMLTPAKWSLPEARNASSEDELWAKHAMHDLKDFVKQQMQTAATAESEGSAALSNLVIVSVNSTVVPVALQTFVNPTPAAALEHEDLFQFMSVEDNQQNTTPQAHSSKAEVPLQNISFFRVAQLNPGKAKTAPGVARVSGDDTLIVELLPAFRYDAESKEAIVGLEGSHSSHDRSGSLFVLDALHYPCSDLLGMQAWKYEQRLHFHLDVASVQEDPALAEAVRAVLQDVVSSRAFSGLQPTAELSVLQLMLHLKQQGWTCCEKRPNAGGRFLDLKKHRRSNPKRSARPGRGAAIPAITSDAADELDSDGRDVVSDEDADPEESSANAEPSASSSGSSSNSGSSGKSSSDSSSSSSGGSASAAEDEDSDAERRPGHGHATQLLATSFFWKGCRFTRSKADGEHIGWECTCRDPKHREGEGIAAACRRSLRFARHGGEEVVLRKLKWWLLQSYDYDTRREHVAECPWVPLLGVDYLPRFPPLLLHLRSDEVAAGGRGWVRDKARDIQSAAYRIMKQPLPAPALASITEEAEAQEPVVRSGDRGQSQDEQLEEVLDMLATDLSVSNGGRASSRTSSRSDVQSGPEELVPDDMMMDEFKKRTLEHAELESEESAAKKTREGESSEPVSPSKALYPPLFAGRVSHEDDVFHWDEHKDLTAVEGEDIEYEDLVEEEMEDAPKNEQGESPPELSPEELDSMDQEAAVEELNRLSKIGVIEEFAESGASGSEKRMDLREVYDWRFEDGKWRRRCRIVAREYRAGATSTAETFSPTASNAAARLVLILHLLNPTWVILVLDIKDAYLSMLNIIREWKPDAKQEAWKLVWRGEVKEGVLLLTPPGCCLAVKAKCMASAVRMHIVPKTKSAFEDLDVIGQVAPSKVSTGYVQLMREAFAK</sequence>
<organism evidence="3 4">
    <name type="scientific">Symbiodinium microadriaticum</name>
    <name type="common">Dinoflagellate</name>
    <name type="synonym">Zooxanthella microadriatica</name>
    <dbReference type="NCBI Taxonomy" id="2951"/>
    <lineage>
        <taxon>Eukaryota</taxon>
        <taxon>Sar</taxon>
        <taxon>Alveolata</taxon>
        <taxon>Dinophyceae</taxon>
        <taxon>Suessiales</taxon>
        <taxon>Symbiodiniaceae</taxon>
        <taxon>Symbiodinium</taxon>
    </lineage>
</organism>
<protein>
    <submittedName>
        <fullName evidence="3">Uncharacterized protein</fullName>
    </submittedName>
</protein>
<gene>
    <name evidence="3" type="ORF">AK812_SmicGene40911</name>
</gene>
<feature type="compositionally biased region" description="Polar residues" evidence="1">
    <location>
        <begin position="337"/>
        <end position="346"/>
    </location>
</feature>
<name>A0A1Q9C7H2_SYMMI</name>
<dbReference type="OrthoDB" id="423678at2759"/>
<feature type="region of interest" description="Disordered" evidence="1">
    <location>
        <begin position="1094"/>
        <end position="1129"/>
    </location>
</feature>
<feature type="compositionally biased region" description="Basic and acidic residues" evidence="1">
    <location>
        <begin position="1067"/>
        <end position="1077"/>
    </location>
</feature>
<feature type="chain" id="PRO_5012638513" evidence="2">
    <location>
        <begin position="19"/>
        <end position="2849"/>
    </location>
</feature>
<feature type="compositionally biased region" description="Low complexity" evidence="1">
    <location>
        <begin position="422"/>
        <end position="441"/>
    </location>
</feature>
<feature type="compositionally biased region" description="Low complexity" evidence="1">
    <location>
        <begin position="326"/>
        <end position="336"/>
    </location>
</feature>
<evidence type="ECO:0000313" key="4">
    <source>
        <dbReference type="Proteomes" id="UP000186817"/>
    </source>
</evidence>
<feature type="compositionally biased region" description="Low complexity" evidence="1">
    <location>
        <begin position="347"/>
        <end position="398"/>
    </location>
</feature>
<feature type="compositionally biased region" description="Low complexity" evidence="1">
    <location>
        <begin position="2522"/>
        <end position="2540"/>
    </location>
</feature>
<accession>A0A1Q9C7H2</accession>
<feature type="region of interest" description="Disordered" evidence="1">
    <location>
        <begin position="2629"/>
        <end position="2654"/>
    </location>
</feature>
<keyword evidence="2" id="KW-0732">Signal</keyword>
<feature type="compositionally biased region" description="Basic and acidic residues" evidence="1">
    <location>
        <begin position="454"/>
        <end position="469"/>
    </location>
</feature>
<feature type="compositionally biased region" description="Polar residues" evidence="1">
    <location>
        <begin position="178"/>
        <end position="192"/>
    </location>
</feature>
<feature type="signal peptide" evidence="2">
    <location>
        <begin position="1"/>
        <end position="18"/>
    </location>
</feature>
<feature type="region of interest" description="Disordered" evidence="1">
    <location>
        <begin position="1024"/>
        <end position="1081"/>
    </location>
</feature>